<dbReference type="AlphaFoldDB" id="A0A316TZ19"/>
<feature type="region of interest" description="Disordered" evidence="1">
    <location>
        <begin position="150"/>
        <end position="169"/>
    </location>
</feature>
<dbReference type="Pfam" id="PF20094">
    <property type="entry name" value="GWxTD_dom"/>
    <property type="match status" value="1"/>
</dbReference>
<evidence type="ECO:0000313" key="5">
    <source>
        <dbReference type="Proteomes" id="UP000245533"/>
    </source>
</evidence>
<proteinExistence type="predicted"/>
<feature type="domain" description="GWxTD" evidence="3">
    <location>
        <begin position="306"/>
        <end position="468"/>
    </location>
</feature>
<feature type="chain" id="PRO_5016269932" evidence="2">
    <location>
        <begin position="27"/>
        <end position="478"/>
    </location>
</feature>
<sequence length="478" mass="55476">MMAYVKNLLFPAFIISMFLLSSCARTANPDVERGSLFQYRDGFPELRTSSIGILSPDDQAQINVTSDIVLGSLIYTSPDDNENTRIARISLEIRILQQNGDFSETVQKSFRVEESFDGSYTSQEVFTHEEVIDVVPGTFDVQVTVLDQTSGKASSRESTATIPDPEDPQIGITTVRLLGKNINEESSTEFFPITTYTVPSRLDSLNFQFQVTNNDLEDPLTVETRLLKYPADKSPARPMNFNNYSPSSLPYIGVDMRRPDVVDDNIRRLDEPGSVLIDFKYDLLDIGTYRFEVETEDENGERIYRARDFSVLSENYPNIQTPRELAEPLIYLMDRRDHEEMMQIQDPDSLKEAVDRFWLSNIGNVNQARSVIELYYERVEQANKQFTNFKAGWKTDLGMIYILFGPPWYIDRYLNTMQWSYAYDRNDPRYNYTFERPNLKNEYFPFNNYLLQRSQGYFNIQYRQIQLWLTGAILTSRI</sequence>
<protein>
    <submittedName>
        <fullName evidence="4">GWxTD domain-containing protein</fullName>
    </submittedName>
</protein>
<accession>A0A316TZ19</accession>
<evidence type="ECO:0000256" key="2">
    <source>
        <dbReference type="SAM" id="SignalP"/>
    </source>
</evidence>
<organism evidence="4 5">
    <name type="scientific">Rhodohalobacter mucosus</name>
    <dbReference type="NCBI Taxonomy" id="2079485"/>
    <lineage>
        <taxon>Bacteria</taxon>
        <taxon>Pseudomonadati</taxon>
        <taxon>Balneolota</taxon>
        <taxon>Balneolia</taxon>
        <taxon>Balneolales</taxon>
        <taxon>Balneolaceae</taxon>
        <taxon>Rhodohalobacter</taxon>
    </lineage>
</organism>
<dbReference type="Proteomes" id="UP000245533">
    <property type="component" value="Unassembled WGS sequence"/>
</dbReference>
<comment type="caution">
    <text evidence="4">The sequence shown here is derived from an EMBL/GenBank/DDBJ whole genome shotgun (WGS) entry which is preliminary data.</text>
</comment>
<feature type="compositionally biased region" description="Polar residues" evidence="1">
    <location>
        <begin position="150"/>
        <end position="161"/>
    </location>
</feature>
<evidence type="ECO:0000256" key="1">
    <source>
        <dbReference type="SAM" id="MobiDB-lite"/>
    </source>
</evidence>
<dbReference type="InterPro" id="IPR030959">
    <property type="entry name" value="GWxTD_dom"/>
</dbReference>
<feature type="signal peptide" evidence="2">
    <location>
        <begin position="1"/>
        <end position="26"/>
    </location>
</feature>
<dbReference type="EMBL" id="QGGB01000001">
    <property type="protein sequence ID" value="PWN08124.1"/>
    <property type="molecule type" value="Genomic_DNA"/>
</dbReference>
<reference evidence="4 5" key="1">
    <citation type="submission" date="2018-05" db="EMBL/GenBank/DDBJ databases">
        <title>Rhodohalobacter halophilus gen. nov., sp. nov., a moderately halophilic member of the family Balneolaceae.</title>
        <authorList>
            <person name="Liu Z.-W."/>
        </authorList>
    </citation>
    <scope>NUCLEOTIDE SEQUENCE [LARGE SCALE GENOMIC DNA]</scope>
    <source>
        <strain evidence="4 5">8A47</strain>
    </source>
</reference>
<name>A0A316TZ19_9BACT</name>
<dbReference type="NCBIfam" id="TIGR04514">
    <property type="entry name" value="GWxTD_dom"/>
    <property type="match status" value="1"/>
</dbReference>
<keyword evidence="2" id="KW-0732">Signal</keyword>
<keyword evidence="5" id="KW-1185">Reference proteome</keyword>
<dbReference type="PROSITE" id="PS51257">
    <property type="entry name" value="PROKAR_LIPOPROTEIN"/>
    <property type="match status" value="1"/>
</dbReference>
<gene>
    <name evidence="4" type="ORF">DDZ15_00360</name>
</gene>
<evidence type="ECO:0000259" key="3">
    <source>
        <dbReference type="Pfam" id="PF20094"/>
    </source>
</evidence>
<evidence type="ECO:0000313" key="4">
    <source>
        <dbReference type="EMBL" id="PWN08124.1"/>
    </source>
</evidence>